<evidence type="ECO:0000313" key="4">
    <source>
        <dbReference type="Proteomes" id="UP001268542"/>
    </source>
</evidence>
<feature type="chain" id="PRO_5046118254" evidence="1">
    <location>
        <begin position="37"/>
        <end position="567"/>
    </location>
</feature>
<evidence type="ECO:0000256" key="1">
    <source>
        <dbReference type="SAM" id="SignalP"/>
    </source>
</evidence>
<feature type="signal peptide" evidence="1">
    <location>
        <begin position="1"/>
        <end position="36"/>
    </location>
</feature>
<keyword evidence="4" id="KW-1185">Reference proteome</keyword>
<keyword evidence="1" id="KW-0732">Signal</keyword>
<feature type="domain" description="Htaa" evidence="2">
    <location>
        <begin position="45"/>
        <end position="170"/>
    </location>
</feature>
<sequence length="567" mass="58697">MSHLVLRRSRQLAATTVVGAVAGVALVAVATPQAQAADTVVASPTLQWQVSQYFAEHLSTRTFSGGATEGAGGQVSFPNGEGTYDSRTGAAHVEYDGVVRGAFAFAGTTHYWVEVGEPAVSVDADGNGELSAVVSGWQAAGRGAAEQQTTPARVTVATFDAADGWAPDGGLGTLTATPDWEGVLATGSSEAAALGLPAGQPVEGRSFHPEFLSQVTQGARPLFYASGSANGDPKKPVSAFTAQAQAAPSVSVEQTSATPEGGVTLAVSGTGFRGETNPGDAGVYVGLAPAGGLPDVSDREAMDLFANVQWVNKGSIVDGAFSTQLVATIDKFDTTQAYSVYTWQAHTHSNTSQDTETPVEIPFEAITPVGAPELTYVGTHTSRHASTGWIGVDVTNVEDEAAWVEMTGFGARKTLNVRGGQALFKIPANAPKGTYQATFTLHTYEEGAVGDGTSLTKTFVVKAGQTAGTVAVTKAPTPRAKGTVDLAVRHLGNATLHAPRPSGRFTVKVYAESGPLRWQSAQLWMSNGARNGVELPALSSGRYLVHLTYHGSGTSLATTSSQWVTVR</sequence>
<dbReference type="RefSeq" id="WP_315732156.1">
    <property type="nucleotide sequence ID" value="NZ_JAVYII010000002.1"/>
</dbReference>
<proteinExistence type="predicted"/>
<dbReference type="Pfam" id="PF04213">
    <property type="entry name" value="HtaA"/>
    <property type="match status" value="1"/>
</dbReference>
<dbReference type="EMBL" id="JAVYII010000002">
    <property type="protein sequence ID" value="MDT9592734.1"/>
    <property type="molecule type" value="Genomic_DNA"/>
</dbReference>
<accession>A0ABU3PU21</accession>
<evidence type="ECO:0000313" key="3">
    <source>
        <dbReference type="EMBL" id="MDT9592734.1"/>
    </source>
</evidence>
<protein>
    <submittedName>
        <fullName evidence="3">HtaA domain-containing protein</fullName>
    </submittedName>
</protein>
<dbReference type="InterPro" id="IPR007331">
    <property type="entry name" value="Htaa"/>
</dbReference>
<dbReference type="Proteomes" id="UP001268542">
    <property type="component" value="Unassembled WGS sequence"/>
</dbReference>
<comment type="caution">
    <text evidence="3">The sequence shown here is derived from an EMBL/GenBank/DDBJ whole genome shotgun (WGS) entry which is preliminary data.</text>
</comment>
<name>A0ABU3PU21_9ACTN</name>
<organism evidence="3 4">
    <name type="scientific">Nocardioides imazamoxiresistens</name>
    <dbReference type="NCBI Taxonomy" id="3231893"/>
    <lineage>
        <taxon>Bacteria</taxon>
        <taxon>Bacillati</taxon>
        <taxon>Actinomycetota</taxon>
        <taxon>Actinomycetes</taxon>
        <taxon>Propionibacteriales</taxon>
        <taxon>Nocardioidaceae</taxon>
        <taxon>Nocardioides</taxon>
    </lineage>
</organism>
<gene>
    <name evidence="3" type="ORF">RDV89_06630</name>
</gene>
<reference evidence="3 4" key="1">
    <citation type="submission" date="2023-08" db="EMBL/GenBank/DDBJ databases">
        <title>Nocardioides seae sp. nov., a bacterium isolated from a soil.</title>
        <authorList>
            <person name="Wang X."/>
        </authorList>
    </citation>
    <scope>NUCLEOTIDE SEQUENCE [LARGE SCALE GENOMIC DNA]</scope>
    <source>
        <strain evidence="3 4">YZH12</strain>
    </source>
</reference>
<evidence type="ECO:0000259" key="2">
    <source>
        <dbReference type="Pfam" id="PF04213"/>
    </source>
</evidence>